<gene>
    <name evidence="1" type="ORF">GCM10010993_16550</name>
</gene>
<organism evidence="1 2">
    <name type="scientific">Belliella aquatica</name>
    <dbReference type="NCBI Taxonomy" id="1323734"/>
    <lineage>
        <taxon>Bacteria</taxon>
        <taxon>Pseudomonadati</taxon>
        <taxon>Bacteroidota</taxon>
        <taxon>Cytophagia</taxon>
        <taxon>Cytophagales</taxon>
        <taxon>Cyclobacteriaceae</taxon>
        <taxon>Belliella</taxon>
    </lineage>
</organism>
<comment type="caution">
    <text evidence="1">The sequence shown here is derived from an EMBL/GenBank/DDBJ whole genome shotgun (WGS) entry which is preliminary data.</text>
</comment>
<sequence length="149" mass="17482">MYLKKLDAYEYTISEFLKLLSLLRSNHEKLLSMDMNNLSESEKNELNALSYVVDNEIEEIQKTIGIKSIYFSKSMLDNILSYLISLYGDLECNNIKDNNDIPKLMESYIQTQTEEMESLINQMGDELGLDNLNQKLFKRIKKGRFRFDV</sequence>
<proteinExistence type="predicted"/>
<name>A0ABQ1MFN6_9BACT</name>
<evidence type="ECO:0000313" key="2">
    <source>
        <dbReference type="Proteomes" id="UP000635885"/>
    </source>
</evidence>
<accession>A0ABQ1MFN6</accession>
<evidence type="ECO:0000313" key="1">
    <source>
        <dbReference type="EMBL" id="GGC38413.1"/>
    </source>
</evidence>
<reference evidence="2" key="1">
    <citation type="journal article" date="2019" name="Int. J. Syst. Evol. Microbiol.">
        <title>The Global Catalogue of Microorganisms (GCM) 10K type strain sequencing project: providing services to taxonomists for standard genome sequencing and annotation.</title>
        <authorList>
            <consortium name="The Broad Institute Genomics Platform"/>
            <consortium name="The Broad Institute Genome Sequencing Center for Infectious Disease"/>
            <person name="Wu L."/>
            <person name="Ma J."/>
        </authorList>
    </citation>
    <scope>NUCLEOTIDE SEQUENCE [LARGE SCALE GENOMIC DNA]</scope>
    <source>
        <strain evidence="2">CGMCC 1.12479</strain>
    </source>
</reference>
<protein>
    <submittedName>
        <fullName evidence="1">Uncharacterized protein</fullName>
    </submittedName>
</protein>
<keyword evidence="2" id="KW-1185">Reference proteome</keyword>
<dbReference type="EMBL" id="BMFD01000005">
    <property type="protein sequence ID" value="GGC38413.1"/>
    <property type="molecule type" value="Genomic_DNA"/>
</dbReference>
<dbReference type="Proteomes" id="UP000635885">
    <property type="component" value="Unassembled WGS sequence"/>
</dbReference>